<dbReference type="EMBL" id="CAMGYJ010000010">
    <property type="protein sequence ID" value="CAI0547793.1"/>
    <property type="molecule type" value="Genomic_DNA"/>
</dbReference>
<dbReference type="InterPro" id="IPR027483">
    <property type="entry name" value="PInositol-4-P-4/5-kinase_C_sf"/>
</dbReference>
<evidence type="ECO:0000256" key="3">
    <source>
        <dbReference type="ARBA" id="ARBA00022723"/>
    </source>
</evidence>
<dbReference type="InterPro" id="IPR002498">
    <property type="entry name" value="PInositol-4-P-4/5-kinase_core"/>
</dbReference>
<dbReference type="FunFam" id="3.30.810.10:FF:000001">
    <property type="entry name" value="1-phosphatidylinositol 3-phosphate 5-kinase FAB1"/>
    <property type="match status" value="1"/>
</dbReference>
<proteinExistence type="predicted"/>
<dbReference type="GO" id="GO:0046854">
    <property type="term" value="P:phosphatidylinositol phosphate biosynthetic process"/>
    <property type="evidence" value="ECO:0007669"/>
    <property type="project" value="TreeGrafter"/>
</dbReference>
<dbReference type="CDD" id="cd03334">
    <property type="entry name" value="Fab1_TCP"/>
    <property type="match status" value="1"/>
</dbReference>
<dbReference type="GO" id="GO:0000285">
    <property type="term" value="F:1-phosphatidylinositol-3-phosphate 5-kinase activity"/>
    <property type="evidence" value="ECO:0007669"/>
    <property type="project" value="UniProtKB-EC"/>
</dbReference>
<dbReference type="FunFam" id="3.30.800.10:FF:000010">
    <property type="entry name" value="Putative 1-phosphatidylinositol-3-phosphate 5-kinase FAB1C"/>
    <property type="match status" value="1"/>
</dbReference>
<dbReference type="Pfam" id="PF00118">
    <property type="entry name" value="Cpn60_TCP1"/>
    <property type="match status" value="1"/>
</dbReference>
<dbReference type="Gene3D" id="3.50.7.10">
    <property type="entry name" value="GroEL"/>
    <property type="match status" value="1"/>
</dbReference>
<dbReference type="Pfam" id="PF01504">
    <property type="entry name" value="PIP5K"/>
    <property type="match status" value="1"/>
</dbReference>
<dbReference type="InterPro" id="IPR000315">
    <property type="entry name" value="Znf_B-box"/>
</dbReference>
<gene>
    <name evidence="16" type="ORF">LITE_LOCUS44509</name>
</gene>
<feature type="region of interest" description="Disordered" evidence="13">
    <location>
        <begin position="112"/>
        <end position="142"/>
    </location>
</feature>
<evidence type="ECO:0000256" key="10">
    <source>
        <dbReference type="ARBA" id="ARBA00077223"/>
    </source>
</evidence>
<evidence type="ECO:0000256" key="9">
    <source>
        <dbReference type="ARBA" id="ARBA00023464"/>
    </source>
</evidence>
<reference evidence="16" key="1">
    <citation type="submission" date="2022-08" db="EMBL/GenBank/DDBJ databases">
        <authorList>
            <person name="Gutierrez-Valencia J."/>
        </authorList>
    </citation>
    <scope>NUCLEOTIDE SEQUENCE</scope>
</reference>
<name>A0AAV0QRB8_9ROSI</name>
<comment type="subunit">
    <text evidence="9">Component of the PI(3,5)P2 regulatory complex at least composed of ATG18, SAC/FIG4, FAB1 and VAC14.</text>
</comment>
<keyword evidence="17" id="KW-1185">Reference proteome</keyword>
<organism evidence="16 17">
    <name type="scientific">Linum tenue</name>
    <dbReference type="NCBI Taxonomy" id="586396"/>
    <lineage>
        <taxon>Eukaryota</taxon>
        <taxon>Viridiplantae</taxon>
        <taxon>Streptophyta</taxon>
        <taxon>Embryophyta</taxon>
        <taxon>Tracheophyta</taxon>
        <taxon>Spermatophyta</taxon>
        <taxon>Magnoliopsida</taxon>
        <taxon>eudicotyledons</taxon>
        <taxon>Gunneridae</taxon>
        <taxon>Pentapetalae</taxon>
        <taxon>rosids</taxon>
        <taxon>fabids</taxon>
        <taxon>Malpighiales</taxon>
        <taxon>Linaceae</taxon>
        <taxon>Linum</taxon>
    </lineage>
</organism>
<dbReference type="GO" id="GO:0008270">
    <property type="term" value="F:zinc ion binding"/>
    <property type="evidence" value="ECO:0007669"/>
    <property type="project" value="UniProtKB-KW"/>
</dbReference>
<dbReference type="GO" id="GO:0010008">
    <property type="term" value="C:endosome membrane"/>
    <property type="evidence" value="ECO:0007669"/>
    <property type="project" value="TreeGrafter"/>
</dbReference>
<dbReference type="PROSITE" id="PS50119">
    <property type="entry name" value="ZF_BBOX"/>
    <property type="match status" value="1"/>
</dbReference>
<dbReference type="Proteomes" id="UP001154282">
    <property type="component" value="Unassembled WGS sequence"/>
</dbReference>
<evidence type="ECO:0000256" key="12">
    <source>
        <dbReference type="PROSITE-ProRule" id="PRU00781"/>
    </source>
</evidence>
<dbReference type="InterPro" id="IPR011011">
    <property type="entry name" value="Znf_FYVE_PHD"/>
</dbReference>
<protein>
    <recommendedName>
        <fullName evidence="1">1-phosphatidylinositol-3-phosphate 5-kinase</fullName>
        <ecNumber evidence="1">2.7.1.150</ecNumber>
    </recommendedName>
    <alternativeName>
        <fullName evidence="10">Phosphatidylinositol 3-phosphate 5-kinase type III</fullName>
    </alternativeName>
</protein>
<feature type="domain" description="PIPK" evidence="15">
    <location>
        <begin position="1383"/>
        <end position="1703"/>
    </location>
</feature>
<evidence type="ECO:0000256" key="8">
    <source>
        <dbReference type="ARBA" id="ARBA00022840"/>
    </source>
</evidence>
<evidence type="ECO:0000256" key="6">
    <source>
        <dbReference type="ARBA" id="ARBA00022777"/>
    </source>
</evidence>
<feature type="region of interest" description="Disordered" evidence="13">
    <location>
        <begin position="230"/>
        <end position="249"/>
    </location>
</feature>
<dbReference type="InterPro" id="IPR027409">
    <property type="entry name" value="GroEL-like_apical_dom_sf"/>
</dbReference>
<dbReference type="InterPro" id="IPR027484">
    <property type="entry name" value="PInositol-4-P-5-kinase_N"/>
</dbReference>
<dbReference type="CDD" id="cd17300">
    <property type="entry name" value="PIPKc_PIKfyve"/>
    <property type="match status" value="1"/>
</dbReference>
<evidence type="ECO:0000259" key="14">
    <source>
        <dbReference type="PROSITE" id="PS50119"/>
    </source>
</evidence>
<keyword evidence="4 12" id="KW-0547">Nucleotide-binding</keyword>
<keyword evidence="2 12" id="KW-0808">Transferase</keyword>
<dbReference type="SMART" id="SM00330">
    <property type="entry name" value="PIPKc"/>
    <property type="match status" value="1"/>
</dbReference>
<sequence>MGIPDSSLLDLLEKVRSWIAWGGSELSSSPVSSEFEMLHTSVRMCSECNTSSSELFNGYYCHSCGRWLCLKCVKALVSHLESTGSQIIAVDSGVTVKLCKFCRLPITTPDGRTKISEKVHPANSPRESPEPPSPSFSGESSQSDRLACSLESRDCGYSPHSVTSNNVTAFSPHPCLASVRCSPNRGDEEDMEDVEKNFYSPSSEYFNDTLDIDSSSISARLEFCSFKSVGSSPFDSPSGTGFTSYSRQGQEEIPLSLRDGLLDQANTAALRRPDKGSADPDNGDDCSDDNSTSRSDYRKSQKLWDFESNGLIWFPPLPEDENDEAESSFFAYDDDDDNYIGDSGVTFTSSSSLSRTLSTRERQNEGNKEPLKVVIQGHFRALVSQLLQGEGINVSGVDSSEDWLDIVTSLAWQAANFVKPDTSRGGSMDPVDYVKVKCIASGTPVDSALIRGVVCTKNIKHKRMTTQYKNPRLLLLGGALEYRSVINHLASFNTLVQEENDHLKMIISKIEALRPNVLLVEKSVSPYAQEYLLTKEISLVPNVKKPLMECIARCTGALISPSIDTISTTRLGNCELFRVERFLEEHEPANQSNKKPSKTLMFFEGCPRRLGCTVLLRGDQREELKKVKHVVQYAVFAAYHLSLQTSFLADEGATLPKMKINQLGTMPERTTADDGILVVPSTNLDGIAEFGPQENGCTGFESVSEKIDAFGTQSLGSVNPRLEDALPDSCPNPISNTVLTNFGHCERDERNMSGVAGVDVNSLSQPELLDIATHEQRQVGETLQLDKSQRTDEHGVSSDYFSASDTYQSILVSFSSRCVLKGTVCERSRLLRIKFYGSFDKPLGRYLRDDLFDQTSYCRHCKEPAEAHVLCYTHQQGNLTINVRSLPSVRLPGEQEGKIWMWHRCLRCTHVDGVPPSTRRVVMSDAAWGLSFGKFLELSFSNNATANRVAPCGHSLQRDCLRFYGFGSMVAFFRYSPVDILNVHLPPSVLEFNAHSQQEWIRKEAAELLSKVENFYSEISDVLDNMEERSKSFGCQLSEATELQCHILELKDQLIKERNNYTGMLQLAIMEGLPQGQAGVDILELNRSRRSLLIGSRVWDRQLYSIDSLLETNVTIHSNRKVVSQTGLMEASSVSSGCLEEPYDSVKSNHQVEQGVSLHQLLPEDLKSSHHIQKEDNAHSDGEPIINKTIVADDISCDASYLSDRIDSAWTGTDQRAIKAQELDFSEKDRLIGVATDFPLRKMMRPVRVNSFDSALRVQERIRKGLPFSNLRSFHASGDYRNMVRDPVSSTMRTYSQAFPMGAQKLNSLLSSTPSFISCASEMAGGARLLIPQRTHDGDTVIGVYDDDPASIVSYALNLKEHEDWVAANRPNEIEGKCNAGIMGREDSAGASLVSGWRSYGSVDFEYMSYGSESSIGNLFTDSKRSPHFAISYSDSSGIEGKVKYSVTCYFANQFDSLRKKCCPSDVDFVRSLSRCQKWSAQGGKSNVYFAKSLDERFIIKQVKKTELESFEEFAPEYFKYLTDSLSSGSPTCLAKILGIYQVAVKHLKSGKETKMDLMVMENLFFNRTITRVYDLKGSARSRYNPDSSGVLLDMNLVEKLRTEPIFLGSKAKRSLERAIWNDTSFLASVDVMDYSLLVGVDEERKELVLGIIDFMRQYTWDKHLETWVKASGILGGPKNASPTIISPKQYKKRFRKAMTSYFLTVPDHWSS</sequence>
<dbReference type="GO" id="GO:0005524">
    <property type="term" value="F:ATP binding"/>
    <property type="evidence" value="ECO:0007669"/>
    <property type="project" value="UniProtKB-UniRule"/>
</dbReference>
<dbReference type="SUPFAM" id="SSF52029">
    <property type="entry name" value="GroEL apical domain-like"/>
    <property type="match status" value="1"/>
</dbReference>
<feature type="domain" description="B box-type" evidence="14">
    <location>
        <begin position="40"/>
        <end position="90"/>
    </location>
</feature>
<dbReference type="InterPro" id="IPR044769">
    <property type="entry name" value="PIKfyve_PIPKc"/>
</dbReference>
<feature type="compositionally biased region" description="Polar residues" evidence="13">
    <location>
        <begin position="230"/>
        <end position="248"/>
    </location>
</feature>
<keyword evidence="8 12" id="KW-0067">ATP-binding</keyword>
<evidence type="ECO:0000313" key="16">
    <source>
        <dbReference type="EMBL" id="CAI0547793.1"/>
    </source>
</evidence>
<evidence type="ECO:0000256" key="2">
    <source>
        <dbReference type="ARBA" id="ARBA00022679"/>
    </source>
</evidence>
<keyword evidence="6 12" id="KW-0418">Kinase</keyword>
<dbReference type="InterPro" id="IPR002423">
    <property type="entry name" value="Cpn60/GroEL/TCP-1"/>
</dbReference>
<dbReference type="Gene3D" id="3.30.810.10">
    <property type="entry name" value="2-Layer Sandwich"/>
    <property type="match status" value="1"/>
</dbReference>
<evidence type="ECO:0000256" key="7">
    <source>
        <dbReference type="ARBA" id="ARBA00022833"/>
    </source>
</evidence>
<dbReference type="SUPFAM" id="SSF57903">
    <property type="entry name" value="FYVE/PHD zinc finger"/>
    <property type="match status" value="1"/>
</dbReference>
<feature type="region of interest" description="Disordered" evidence="13">
    <location>
        <begin position="270"/>
        <end position="299"/>
    </location>
</feature>
<dbReference type="Gene3D" id="3.30.800.10">
    <property type="entry name" value="Phosphatidylinositol Phosphate Kinase II Beta"/>
    <property type="match status" value="1"/>
</dbReference>
<evidence type="ECO:0000256" key="13">
    <source>
        <dbReference type="SAM" id="MobiDB-lite"/>
    </source>
</evidence>
<evidence type="ECO:0000256" key="5">
    <source>
        <dbReference type="ARBA" id="ARBA00022771"/>
    </source>
</evidence>
<dbReference type="EC" id="2.7.1.150" evidence="1"/>
<keyword evidence="7" id="KW-0862">Zinc</keyword>
<dbReference type="SUPFAM" id="SSF56104">
    <property type="entry name" value="SAICAR synthase-like"/>
    <property type="match status" value="1"/>
</dbReference>
<dbReference type="PANTHER" id="PTHR45748">
    <property type="entry name" value="1-PHOSPHATIDYLINOSITOL 3-PHOSPHATE 5-KINASE-RELATED"/>
    <property type="match status" value="1"/>
</dbReference>
<evidence type="ECO:0000256" key="1">
    <source>
        <dbReference type="ARBA" id="ARBA00012009"/>
    </source>
</evidence>
<evidence type="ECO:0000256" key="11">
    <source>
        <dbReference type="PROSITE-ProRule" id="PRU00024"/>
    </source>
</evidence>
<dbReference type="PANTHER" id="PTHR45748:SF14">
    <property type="entry name" value="1-PHOSPHATIDYLINOSITOL-3-PHOSPHATE 5-KINASE FAB1C-RELATED"/>
    <property type="match status" value="1"/>
</dbReference>
<accession>A0AAV0QRB8</accession>
<keyword evidence="5 11" id="KW-0863">Zinc-finger</keyword>
<comment type="caution">
    <text evidence="16">The sequence shown here is derived from an EMBL/GenBank/DDBJ whole genome shotgun (WGS) entry which is preliminary data.</text>
</comment>
<keyword evidence="3" id="KW-0479">Metal-binding</keyword>
<evidence type="ECO:0000259" key="15">
    <source>
        <dbReference type="PROSITE" id="PS51455"/>
    </source>
</evidence>
<evidence type="ECO:0000256" key="4">
    <source>
        <dbReference type="ARBA" id="ARBA00022741"/>
    </source>
</evidence>
<dbReference type="FunFam" id="3.50.7.10:FF:000007">
    <property type="entry name" value="1-phosphatidylinositol 3-phosphate 5-kinase isoform X1"/>
    <property type="match status" value="1"/>
</dbReference>
<dbReference type="PROSITE" id="PS51455">
    <property type="entry name" value="PIPK"/>
    <property type="match status" value="1"/>
</dbReference>
<evidence type="ECO:0000313" key="17">
    <source>
        <dbReference type="Proteomes" id="UP001154282"/>
    </source>
</evidence>